<comment type="similarity">
    <text evidence="2 10">Belongs to the acyl-CoA dehydrogenase family.</text>
</comment>
<dbReference type="SUPFAM" id="SSF47203">
    <property type="entry name" value="Acyl-CoA dehydrogenase C-terminal domain-like"/>
    <property type="match status" value="1"/>
</dbReference>
<dbReference type="Pfam" id="PF02770">
    <property type="entry name" value="Acyl-CoA_dh_M"/>
    <property type="match status" value="1"/>
</dbReference>
<proteinExistence type="inferred from homology"/>
<evidence type="ECO:0000256" key="8">
    <source>
        <dbReference type="ARBA" id="ARBA00068311"/>
    </source>
</evidence>
<evidence type="ECO:0000256" key="7">
    <source>
        <dbReference type="ARBA" id="ARBA00066461"/>
    </source>
</evidence>
<dbReference type="SUPFAM" id="SSF56645">
    <property type="entry name" value="Acyl-CoA dehydrogenase NM domain-like"/>
    <property type="match status" value="1"/>
</dbReference>
<evidence type="ECO:0000256" key="3">
    <source>
        <dbReference type="ARBA" id="ARBA00022630"/>
    </source>
</evidence>
<evidence type="ECO:0000256" key="10">
    <source>
        <dbReference type="RuleBase" id="RU362125"/>
    </source>
</evidence>
<keyword evidence="4 10" id="KW-0274">FAD</keyword>
<gene>
    <name evidence="14" type="ORF">BXY53_1100</name>
</gene>
<organism evidence="14 15">
    <name type="scientific">Dichotomicrobium thermohalophilum</name>
    <dbReference type="NCBI Taxonomy" id="933063"/>
    <lineage>
        <taxon>Bacteria</taxon>
        <taxon>Pseudomonadati</taxon>
        <taxon>Pseudomonadota</taxon>
        <taxon>Alphaproteobacteria</taxon>
        <taxon>Hyphomicrobiales</taxon>
        <taxon>Hyphomicrobiaceae</taxon>
        <taxon>Dichotomicrobium</taxon>
    </lineage>
</organism>
<dbReference type="InterPro" id="IPR009100">
    <property type="entry name" value="AcylCoA_DH/oxidase_NM_dom_sf"/>
</dbReference>
<dbReference type="InterPro" id="IPR037069">
    <property type="entry name" value="AcylCoA_DH/ox_N_sf"/>
</dbReference>
<evidence type="ECO:0000256" key="4">
    <source>
        <dbReference type="ARBA" id="ARBA00022827"/>
    </source>
</evidence>
<dbReference type="Gene3D" id="2.40.110.10">
    <property type="entry name" value="Butyryl-CoA Dehydrogenase, subunit A, domain 2"/>
    <property type="match status" value="1"/>
</dbReference>
<evidence type="ECO:0000259" key="13">
    <source>
        <dbReference type="Pfam" id="PF02771"/>
    </source>
</evidence>
<dbReference type="Gene3D" id="1.10.540.10">
    <property type="entry name" value="Acyl-CoA dehydrogenase/oxidase, N-terminal domain"/>
    <property type="match status" value="1"/>
</dbReference>
<evidence type="ECO:0000313" key="15">
    <source>
        <dbReference type="Proteomes" id="UP000266273"/>
    </source>
</evidence>
<dbReference type="FunFam" id="2.40.110.10:FF:000002">
    <property type="entry name" value="Acyl-CoA dehydrogenase fadE12"/>
    <property type="match status" value="1"/>
</dbReference>
<keyword evidence="15" id="KW-1185">Reference proteome</keyword>
<evidence type="ECO:0000259" key="11">
    <source>
        <dbReference type="Pfam" id="PF00441"/>
    </source>
</evidence>
<evidence type="ECO:0000256" key="1">
    <source>
        <dbReference type="ARBA" id="ARBA00001974"/>
    </source>
</evidence>
<dbReference type="RefSeq" id="WP_119060846.1">
    <property type="nucleotide sequence ID" value="NZ_QXDF01000001.1"/>
</dbReference>
<evidence type="ECO:0000256" key="5">
    <source>
        <dbReference type="ARBA" id="ARBA00023002"/>
    </source>
</evidence>
<feature type="domain" description="Acyl-CoA dehydrogenase/oxidase C-terminal" evidence="11">
    <location>
        <begin position="227"/>
        <end position="375"/>
    </location>
</feature>
<dbReference type="FunFam" id="1.10.540.10:FF:000026">
    <property type="entry name" value="Acyl-CoA dehydrogenase medium chain"/>
    <property type="match status" value="1"/>
</dbReference>
<dbReference type="Pfam" id="PF00441">
    <property type="entry name" value="Acyl-CoA_dh_1"/>
    <property type="match status" value="1"/>
</dbReference>
<evidence type="ECO:0000256" key="6">
    <source>
        <dbReference type="ARBA" id="ARBA00052938"/>
    </source>
</evidence>
<reference evidence="14 15" key="1">
    <citation type="submission" date="2018-08" db="EMBL/GenBank/DDBJ databases">
        <title>Genomic Encyclopedia of Archaeal and Bacterial Type Strains, Phase II (KMG-II): from individual species to whole genera.</title>
        <authorList>
            <person name="Goeker M."/>
        </authorList>
    </citation>
    <scope>NUCLEOTIDE SEQUENCE [LARGE SCALE GENOMIC DNA]</scope>
    <source>
        <strain evidence="14 15">DSM 5002</strain>
    </source>
</reference>
<evidence type="ECO:0000259" key="12">
    <source>
        <dbReference type="Pfam" id="PF02770"/>
    </source>
</evidence>
<dbReference type="InterPro" id="IPR006091">
    <property type="entry name" value="Acyl-CoA_Oxase/DH_mid-dom"/>
</dbReference>
<evidence type="ECO:0000256" key="2">
    <source>
        <dbReference type="ARBA" id="ARBA00009347"/>
    </source>
</evidence>
<accession>A0A397Q6B7</accession>
<comment type="caution">
    <text evidence="14">The sequence shown here is derived from an EMBL/GenBank/DDBJ whole genome shotgun (WGS) entry which is preliminary data.</text>
</comment>
<keyword evidence="5 10" id="KW-0560">Oxidoreductase</keyword>
<dbReference type="PIRSF" id="PIRSF016578">
    <property type="entry name" value="HsaA"/>
    <property type="match status" value="1"/>
</dbReference>
<dbReference type="Pfam" id="PF02771">
    <property type="entry name" value="Acyl-CoA_dh_N"/>
    <property type="match status" value="1"/>
</dbReference>
<dbReference type="EC" id="3.13.1.4" evidence="7"/>
<name>A0A397Q6B7_9HYPH</name>
<dbReference type="EMBL" id="QXDF01000001">
    <property type="protein sequence ID" value="RIA56009.1"/>
    <property type="molecule type" value="Genomic_DNA"/>
</dbReference>
<dbReference type="InterPro" id="IPR036250">
    <property type="entry name" value="AcylCo_DH-like_C"/>
</dbReference>
<dbReference type="GO" id="GO:0003995">
    <property type="term" value="F:acyl-CoA dehydrogenase activity"/>
    <property type="evidence" value="ECO:0007669"/>
    <property type="project" value="TreeGrafter"/>
</dbReference>
<protein>
    <recommendedName>
        <fullName evidence="8">3-sulfinopropanoyl-CoA desulfinase</fullName>
        <ecNumber evidence="7">3.13.1.4</ecNumber>
    </recommendedName>
    <alternativeName>
        <fullName evidence="9">3-sulfinopropionyl coenzyme A desulfinase</fullName>
    </alternativeName>
</protein>
<dbReference type="GO" id="GO:0050660">
    <property type="term" value="F:flavin adenine dinucleotide binding"/>
    <property type="evidence" value="ECO:0007669"/>
    <property type="project" value="InterPro"/>
</dbReference>
<keyword evidence="3 10" id="KW-0285">Flavoprotein</keyword>
<dbReference type="PANTHER" id="PTHR43884">
    <property type="entry name" value="ACYL-COA DEHYDROGENASE"/>
    <property type="match status" value="1"/>
</dbReference>
<dbReference type="InterPro" id="IPR046373">
    <property type="entry name" value="Acyl-CoA_Oxase/DH_mid-dom_sf"/>
</dbReference>
<dbReference type="Gene3D" id="1.20.140.10">
    <property type="entry name" value="Butyryl-CoA Dehydrogenase, subunit A, domain 3"/>
    <property type="match status" value="1"/>
</dbReference>
<dbReference type="InterPro" id="IPR009075">
    <property type="entry name" value="AcylCo_DH/oxidase_C"/>
</dbReference>
<dbReference type="OrthoDB" id="8049792at2"/>
<feature type="domain" description="Acyl-CoA dehydrogenase/oxidase N-terminal" evidence="13">
    <location>
        <begin position="5"/>
        <end position="117"/>
    </location>
</feature>
<dbReference type="AlphaFoldDB" id="A0A397Q6B7"/>
<dbReference type="PANTHER" id="PTHR43884:SF12">
    <property type="entry name" value="ISOVALERYL-COA DEHYDROGENASE, MITOCHONDRIAL-RELATED"/>
    <property type="match status" value="1"/>
</dbReference>
<comment type="catalytic activity">
    <reaction evidence="6">
        <text>3-sulfinopropanoyl-CoA + H2O = propanoyl-CoA + sulfite + H(+)</text>
        <dbReference type="Rhea" id="RHEA:41624"/>
        <dbReference type="ChEBI" id="CHEBI:15377"/>
        <dbReference type="ChEBI" id="CHEBI:15378"/>
        <dbReference type="ChEBI" id="CHEBI:17359"/>
        <dbReference type="ChEBI" id="CHEBI:57392"/>
        <dbReference type="ChEBI" id="CHEBI:78349"/>
        <dbReference type="EC" id="3.13.1.4"/>
    </reaction>
    <physiologicalReaction direction="left-to-right" evidence="6">
        <dbReference type="Rhea" id="RHEA:41625"/>
    </physiologicalReaction>
</comment>
<dbReference type="FunFam" id="1.20.140.10:FF:000004">
    <property type="entry name" value="Acyl-CoA dehydrogenase FadE25"/>
    <property type="match status" value="1"/>
</dbReference>
<comment type="cofactor">
    <cofactor evidence="1 10">
        <name>FAD</name>
        <dbReference type="ChEBI" id="CHEBI:57692"/>
    </cofactor>
</comment>
<dbReference type="InterPro" id="IPR013786">
    <property type="entry name" value="AcylCoA_DH/ox_N"/>
</dbReference>
<evidence type="ECO:0000256" key="9">
    <source>
        <dbReference type="ARBA" id="ARBA00075603"/>
    </source>
</evidence>
<feature type="domain" description="Acyl-CoA oxidase/dehydrogenase middle" evidence="12">
    <location>
        <begin position="120"/>
        <end position="215"/>
    </location>
</feature>
<dbReference type="Proteomes" id="UP000266273">
    <property type="component" value="Unassembled WGS sequence"/>
</dbReference>
<sequence length="387" mass="41717">MHRETPQQTELRARAAHFANDQVAPHIAEMDRTNEYPWHIVEGLAREGFMGMTIPQAYGGGGRSLMDMVVVVEELAKVFGTIARIVVDANTAIPKAILEHGTEEQKRTWLPKIVKGDKPAIAITEPEAGSAATSMTTSAVREGEDIVLNGKKCWITGAGVSRTYLVFARFGETPGAEGIGGVLVSADTPGLSVARVPMMMGLRGMPEGEVVFEHCRVPAENLLVPPGDGFKKLMRCYNLQRVGAATVALGIAQGALDLAVDYAAARKQFGQPIGDFQGIRWKLADMHIKLESGRMLVHRAASELTNGYPNKVNAALAKVSTAEAAIEVTNAALQIHGANGYSCDYPVERMVRDARMFAIGGGTAEMQRNLIGEELITQRAKRLKDVA</sequence>
<evidence type="ECO:0000313" key="14">
    <source>
        <dbReference type="EMBL" id="RIA56009.1"/>
    </source>
</evidence>